<evidence type="ECO:0000256" key="2">
    <source>
        <dbReference type="ARBA" id="ARBA00022741"/>
    </source>
</evidence>
<sequence length="536" mass="61258">MTAPFAKLPPLKKQKLDDWLNQVDYAELNSSSYVPSEFALIFMNFIKLVNGQQGESNKTPPVHLKMLDKMVGGRDYVANLCFRGAGKTAVFMEYLTLFIAMFGALPNFGKIEGMIYVSDSMDNGVKSARKNIEFRYKNSDFLQQWIPDAIFTDNYLEFTNREGHRLGVKMFGAKTGLRGTKIFGKRPVLAVLDDLVSDDDSKSKAAMIAIKDTVYKGVNHALDPTRRKVVFNGTPFNTEDILIEAVESGAWDVNVWPVCEKFPCTREEFVGAWEDRFTFDFIQEQYDMAVKTGKLSAFYQELMLRITSEEERLVQDAEIGWYSRANLLKNKQNFNFYITSDIATSTKQSADYSVISVWAYNANGDWFWVDGICEKQTIDKTFNDIFRLVSEYHPQQVGIEVTGQQQAYIKLLQNEMMNRNIWFNFASSEKSGEPGIRPTADKLSRFNMVVPWFKARKILFPEEMKHSIIIGHFMEQIRLATTSGLKGKDDCIDTISMLAYLTPWKPSESAPVTHVDEVWDDEARADEANPLQSYMV</sequence>
<evidence type="ECO:0000256" key="1">
    <source>
        <dbReference type="ARBA" id="ARBA00022612"/>
    </source>
</evidence>
<keyword evidence="3" id="KW-0067">ATP-binding</keyword>
<keyword evidence="4" id="KW-0231">Viral genome packaging</keyword>
<dbReference type="GO" id="GO:0005524">
    <property type="term" value="F:ATP binding"/>
    <property type="evidence" value="ECO:0007669"/>
    <property type="project" value="UniProtKB-KW"/>
</dbReference>
<protein>
    <submittedName>
        <fullName evidence="6">Terminase large subunit</fullName>
    </submittedName>
</protein>
<dbReference type="Pfam" id="PF17289">
    <property type="entry name" value="Terminase_6C"/>
    <property type="match status" value="1"/>
</dbReference>
<feature type="domain" description="Terminase large subunit gp17-like C-terminal" evidence="5">
    <location>
        <begin position="339"/>
        <end position="497"/>
    </location>
</feature>
<accession>A0A5C1K5P8</accession>
<evidence type="ECO:0000259" key="5">
    <source>
        <dbReference type="Pfam" id="PF17289"/>
    </source>
</evidence>
<evidence type="ECO:0000256" key="4">
    <source>
        <dbReference type="ARBA" id="ARBA00023219"/>
    </source>
</evidence>
<reference evidence="6" key="1">
    <citation type="submission" date="2019-04" db="EMBL/GenBank/DDBJ databases">
        <authorList>
            <person name="Assadpour T."/>
            <person name="Ahmed J."/>
            <person name="Anderson S."/>
            <person name="Espinosa K."/>
            <person name="Gadsden T."/>
            <person name="Graham A."/>
            <person name="Hajjar W."/>
            <person name="Howard T."/>
            <person name="Lacafta O."/>
            <person name="Matney K."/>
            <person name="Matsen K."/>
            <person name="Osu J."/>
            <person name="Rupe E."/>
            <person name="Sang H."/>
            <person name="Wadi S."/>
            <person name="McNeal J."/>
            <person name="Temple L."/>
        </authorList>
    </citation>
    <scope>NUCLEOTIDE SEQUENCE [LARGE SCALE GENOMIC DNA]</scope>
</reference>
<dbReference type="Gene3D" id="3.30.420.240">
    <property type="match status" value="1"/>
</dbReference>
<dbReference type="InterPro" id="IPR035421">
    <property type="entry name" value="Terminase_6C"/>
</dbReference>
<gene>
    <name evidence="6" type="ORF">Zuri_91</name>
</gene>
<dbReference type="EMBL" id="MK863032">
    <property type="protein sequence ID" value="QEM41085.1"/>
    <property type="molecule type" value="Genomic_DNA"/>
</dbReference>
<evidence type="ECO:0000256" key="3">
    <source>
        <dbReference type="ARBA" id="ARBA00022840"/>
    </source>
</evidence>
<dbReference type="Proteomes" id="UP000322075">
    <property type="component" value="Segment"/>
</dbReference>
<proteinExistence type="predicted"/>
<organism evidence="6 7">
    <name type="scientific">Pseudomonas phage Zuri</name>
    <dbReference type="NCBI Taxonomy" id="2604899"/>
    <lineage>
        <taxon>Viruses</taxon>
        <taxon>Duplodnaviria</taxon>
        <taxon>Heunggongvirae</taxon>
        <taxon>Uroviricota</taxon>
        <taxon>Caudoviricetes</taxon>
        <taxon>Schitoviridae</taxon>
        <taxon>Zurivirus</taxon>
        <taxon>Zurivirus zuri</taxon>
    </lineage>
</organism>
<evidence type="ECO:0000313" key="6">
    <source>
        <dbReference type="EMBL" id="QEM41085.1"/>
    </source>
</evidence>
<keyword evidence="7" id="KW-1185">Reference proteome</keyword>
<name>A0A5C1K5P8_9CAUD</name>
<keyword evidence="2" id="KW-0547">Nucleotide-binding</keyword>
<keyword evidence="1" id="KW-1188">Viral release from host cell</keyword>
<evidence type="ECO:0000313" key="7">
    <source>
        <dbReference type="Proteomes" id="UP000322075"/>
    </source>
</evidence>